<dbReference type="EMBL" id="KX496954">
    <property type="protein sequence ID" value="ARN59427.1"/>
    <property type="molecule type" value="mRNA"/>
</dbReference>
<protein>
    <submittedName>
        <fullName evidence="3">Pp8</fullName>
    </submittedName>
</protein>
<feature type="chain" id="PRO_5012596923" evidence="2">
    <location>
        <begin position="23"/>
        <end position="256"/>
    </location>
</feature>
<sequence>MLSSETTIRIFCFFIAVGFAVGSSSPEEEGQLLHVKRETWLNPGFDSMLHRRESQELLNRPRPGRRELFDLMNQDSILKKRALLHRPRPGRRELFRNQGLDSMLHKRAMLNRPRPGRRELFRNPGLDSMLHKRGQEFLSGPRPGREIRPRPGRRERHPDSMLHRRSSDTDLDYQHLLRNPRPGRRELFRPRPGHRELQHLDSLLHRRSEEMWGRPRPGKREVYYEDDGRSEDEKLLRVLDELKRDIIDELWDRFQN</sequence>
<proteinExistence type="evidence at transcript level"/>
<keyword evidence="2" id="KW-0732">Signal</keyword>
<evidence type="ECO:0000313" key="3">
    <source>
        <dbReference type="EMBL" id="ARN59427.1"/>
    </source>
</evidence>
<name>A0A1W6LRZ2_9CNID</name>
<feature type="region of interest" description="Disordered" evidence="1">
    <location>
        <begin position="112"/>
        <end position="169"/>
    </location>
</feature>
<feature type="compositionally biased region" description="Basic and acidic residues" evidence="1">
    <location>
        <begin position="156"/>
        <end position="169"/>
    </location>
</feature>
<dbReference type="AlphaFoldDB" id="A0A1W6LRZ2"/>
<reference evidence="3" key="1">
    <citation type="submission" date="2016-07" db="EMBL/GenBank/DDBJ databases">
        <title>Jellyfish gonad neuropeptides trigger oocyte maturation and spawning.</title>
        <authorList>
            <person name="Takeda N."/>
            <person name="Kon Y."/>
            <person name="Quiroga Artigas G."/>
            <person name="Lapebie P."/>
            <person name="Barreau C."/>
            <person name="Koizumi O."/>
            <person name="Kishimoto T."/>
            <person name="Tachibana K."/>
            <person name="Houliston E."/>
            <person name="Deguchi R."/>
        </authorList>
    </citation>
    <scope>NUCLEOTIDE SEQUENCE</scope>
</reference>
<organism evidence="3">
    <name type="scientific">Clytia hemisphaerica</name>
    <dbReference type="NCBI Taxonomy" id="252671"/>
    <lineage>
        <taxon>Eukaryota</taxon>
        <taxon>Metazoa</taxon>
        <taxon>Cnidaria</taxon>
        <taxon>Hydrozoa</taxon>
        <taxon>Hydroidolina</taxon>
        <taxon>Leptothecata</taxon>
        <taxon>Obeliida</taxon>
        <taxon>Clytiidae</taxon>
        <taxon>Clytia</taxon>
    </lineage>
</organism>
<accession>A0A1W6LRZ2</accession>
<evidence type="ECO:0000256" key="1">
    <source>
        <dbReference type="SAM" id="MobiDB-lite"/>
    </source>
</evidence>
<feature type="signal peptide" evidence="2">
    <location>
        <begin position="1"/>
        <end position="22"/>
    </location>
</feature>
<evidence type="ECO:0000256" key="2">
    <source>
        <dbReference type="SAM" id="SignalP"/>
    </source>
</evidence>